<sequence>MEQVYATRSELLARRARIRLATQGGELLKERRGALIKEFDRLGASVLASIELLDRQIAGAGKLLGIAIAEEGREPLNSAAFAAEEGIGVTLHTRTVAGVPIVEIEKDEVERARTGRGYSLVATSARIDAVAERFESVLARLLEVAALELSVRRLADEIARTTRRMNALEHVVVPRLEAEQAHISLVLEERELEDRVRLRRMRARGHSGEGQS</sequence>
<comment type="caution">
    <text evidence="6">The sequence shown here is derived from an EMBL/GenBank/DDBJ whole genome shotgun (WGS) entry which is preliminary data.</text>
</comment>
<dbReference type="Proteomes" id="UP001596548">
    <property type="component" value="Unassembled WGS sequence"/>
</dbReference>
<dbReference type="InterPro" id="IPR002699">
    <property type="entry name" value="V_ATPase_D"/>
</dbReference>
<proteinExistence type="inferred from homology"/>
<evidence type="ECO:0000256" key="5">
    <source>
        <dbReference type="SAM" id="Coils"/>
    </source>
</evidence>
<keyword evidence="3 4" id="KW-0406">Ion transport</keyword>
<dbReference type="PANTHER" id="PTHR11671">
    <property type="entry name" value="V-TYPE ATP SYNTHASE SUBUNIT D"/>
    <property type="match status" value="1"/>
</dbReference>
<comment type="similarity">
    <text evidence="1 4">Belongs to the V-ATPase D subunit family.</text>
</comment>
<dbReference type="NCBIfam" id="TIGR00309">
    <property type="entry name" value="V_ATPase_subD"/>
    <property type="match status" value="1"/>
</dbReference>
<dbReference type="Gene3D" id="1.10.287.3240">
    <property type="match status" value="1"/>
</dbReference>
<name>A0ABW2I2K0_9ACTN</name>
<dbReference type="RefSeq" id="WP_378976194.1">
    <property type="nucleotide sequence ID" value="NZ_JBHTBJ010000043.1"/>
</dbReference>
<evidence type="ECO:0000256" key="1">
    <source>
        <dbReference type="ARBA" id="ARBA00005850"/>
    </source>
</evidence>
<organism evidence="6 7">
    <name type="scientific">Paractinoplanes rhizophilus</name>
    <dbReference type="NCBI Taxonomy" id="1416877"/>
    <lineage>
        <taxon>Bacteria</taxon>
        <taxon>Bacillati</taxon>
        <taxon>Actinomycetota</taxon>
        <taxon>Actinomycetes</taxon>
        <taxon>Micromonosporales</taxon>
        <taxon>Micromonosporaceae</taxon>
        <taxon>Paractinoplanes</taxon>
    </lineage>
</organism>
<evidence type="ECO:0000313" key="6">
    <source>
        <dbReference type="EMBL" id="MFC7279081.1"/>
    </source>
</evidence>
<dbReference type="EMBL" id="JBHTBJ010000043">
    <property type="protein sequence ID" value="MFC7279081.1"/>
    <property type="molecule type" value="Genomic_DNA"/>
</dbReference>
<keyword evidence="5" id="KW-0175">Coiled coil</keyword>
<reference evidence="7" key="1">
    <citation type="journal article" date="2019" name="Int. J. Syst. Evol. Microbiol.">
        <title>The Global Catalogue of Microorganisms (GCM) 10K type strain sequencing project: providing services to taxonomists for standard genome sequencing and annotation.</title>
        <authorList>
            <consortium name="The Broad Institute Genomics Platform"/>
            <consortium name="The Broad Institute Genome Sequencing Center for Infectious Disease"/>
            <person name="Wu L."/>
            <person name="Ma J."/>
        </authorList>
    </citation>
    <scope>NUCLEOTIDE SEQUENCE [LARGE SCALE GENOMIC DNA]</scope>
    <source>
        <strain evidence="7">XZYJT-10</strain>
    </source>
</reference>
<dbReference type="Pfam" id="PF01813">
    <property type="entry name" value="ATP-synt_D"/>
    <property type="match status" value="1"/>
</dbReference>
<evidence type="ECO:0000256" key="2">
    <source>
        <dbReference type="ARBA" id="ARBA00022448"/>
    </source>
</evidence>
<keyword evidence="2 4" id="KW-0813">Transport</keyword>
<accession>A0ABW2I2K0</accession>
<evidence type="ECO:0000256" key="4">
    <source>
        <dbReference type="HAMAP-Rule" id="MF_00271"/>
    </source>
</evidence>
<comment type="function">
    <text evidence="4">Produces ATP from ADP in the presence of a proton gradient across the membrane.</text>
</comment>
<evidence type="ECO:0000313" key="7">
    <source>
        <dbReference type="Proteomes" id="UP001596548"/>
    </source>
</evidence>
<keyword evidence="7" id="KW-1185">Reference proteome</keyword>
<feature type="coiled-coil region" evidence="5">
    <location>
        <begin position="144"/>
        <end position="171"/>
    </location>
</feature>
<dbReference type="HAMAP" id="MF_00271">
    <property type="entry name" value="ATP_synth_D_arch"/>
    <property type="match status" value="1"/>
</dbReference>
<keyword evidence="4" id="KW-0066">ATP synthesis</keyword>
<protein>
    <recommendedName>
        <fullName evidence="4">V-type ATP synthase subunit D</fullName>
    </recommendedName>
    <alternativeName>
        <fullName evidence="4">V-ATPase subunit D</fullName>
    </alternativeName>
</protein>
<keyword evidence="4" id="KW-0375">Hydrogen ion transport</keyword>
<evidence type="ECO:0000256" key="3">
    <source>
        <dbReference type="ARBA" id="ARBA00023065"/>
    </source>
</evidence>
<gene>
    <name evidence="4" type="primary">atpD</name>
    <name evidence="6" type="ORF">ACFQS1_34380</name>
</gene>